<organism evidence="3">
    <name type="scientific">Cyberlindnera fabianii</name>
    <name type="common">Yeast</name>
    <name type="synonym">Hansenula fabianii</name>
    <dbReference type="NCBI Taxonomy" id="36022"/>
    <lineage>
        <taxon>Eukaryota</taxon>
        <taxon>Fungi</taxon>
        <taxon>Dikarya</taxon>
        <taxon>Ascomycota</taxon>
        <taxon>Saccharomycotina</taxon>
        <taxon>Saccharomycetes</taxon>
        <taxon>Phaffomycetales</taxon>
        <taxon>Phaffomycetaceae</taxon>
        <taxon>Cyberlindnera</taxon>
    </lineage>
</organism>
<feature type="compositionally biased region" description="Polar residues" evidence="1">
    <location>
        <begin position="11"/>
        <end position="22"/>
    </location>
</feature>
<feature type="transmembrane region" description="Helical" evidence="2">
    <location>
        <begin position="93"/>
        <end position="113"/>
    </location>
</feature>
<dbReference type="OrthoDB" id="5577218at2759"/>
<feature type="transmembrane region" description="Helical" evidence="2">
    <location>
        <begin position="59"/>
        <end position="81"/>
    </location>
</feature>
<dbReference type="PANTHER" id="PTHR31726">
    <property type="entry name" value="PROTEIN ICE2"/>
    <property type="match status" value="1"/>
</dbReference>
<dbReference type="Pfam" id="PF08426">
    <property type="entry name" value="ICE2"/>
    <property type="match status" value="1"/>
</dbReference>
<name>A0A061AQU9_CYBFA</name>
<feature type="transmembrane region" description="Helical" evidence="2">
    <location>
        <begin position="32"/>
        <end position="53"/>
    </location>
</feature>
<dbReference type="PANTHER" id="PTHR31726:SF2">
    <property type="entry name" value="PROTEIN ICE2"/>
    <property type="match status" value="1"/>
</dbReference>
<sequence length="442" mass="50289">MSIHSDDSITRIPSSSKGSSPQQRRVSIAKRVWSTIRVFFTTLYLLLIVLTVPISFQVGGVYCGLVFTVTLFNLYFILTVLRLFFYKNFLMKVLYFSQHLFIPSLLTMFLSLFNSSKESDLKQEYLFYYSFAVKPWRFIIENSTPWFTMLEGLCTILAIQSIGNTFAWLKSNKSESWVIVSLLSSGGIITTSLYFLYRIYSSSIDINSLSASLIGAVLTFCGGVGLYGIVSKKGSTIESSLLFAYIVKCIYETFPELSDLASDEISLLISTATNQLRQEVQYLPMILSDSLTQVVSMLTLSVPVSFQAVIEFLIAATKTITPAVLFNLAYRVSVFYSATRIIPALKSPQPSTRSMRIIYAFSPCIVIAVYTHLMMQYSGQLANEMTIWGWWISHDEVKRRAEAEIVVDPWLFWNWINMWSTLALYTVELFTEQGQESHWKVD</sequence>
<dbReference type="InterPro" id="IPR013635">
    <property type="entry name" value="Ice2"/>
</dbReference>
<keyword evidence="2" id="KW-0812">Transmembrane</keyword>
<reference evidence="3" key="1">
    <citation type="journal article" date="2014" name="Genome Announc.">
        <title>Genome sequence of the yeast Cyberlindnera fabianii (Hansenula fabianii).</title>
        <authorList>
            <person name="Freel K.C."/>
            <person name="Sarilar V."/>
            <person name="Neuveglise C."/>
            <person name="Devillers H."/>
            <person name="Friedrich A."/>
            <person name="Schacherer J."/>
        </authorList>
    </citation>
    <scope>NUCLEOTIDE SEQUENCE</scope>
    <source>
        <strain evidence="3">YJS4271</strain>
    </source>
</reference>
<keyword evidence="2" id="KW-0472">Membrane</keyword>
<gene>
    <name evidence="3" type="ORF">CYFA0S_03e04192g</name>
</gene>
<evidence type="ECO:0000256" key="1">
    <source>
        <dbReference type="SAM" id="MobiDB-lite"/>
    </source>
</evidence>
<dbReference type="GO" id="GO:0000921">
    <property type="term" value="P:septin ring assembly"/>
    <property type="evidence" value="ECO:0007669"/>
    <property type="project" value="TreeGrafter"/>
</dbReference>
<evidence type="ECO:0000313" key="3">
    <source>
        <dbReference type="EMBL" id="CDR39509.1"/>
    </source>
</evidence>
<feature type="transmembrane region" description="Helical" evidence="2">
    <location>
        <begin position="176"/>
        <end position="197"/>
    </location>
</feature>
<dbReference type="GO" id="GO:0032541">
    <property type="term" value="C:cortical endoplasmic reticulum"/>
    <property type="evidence" value="ECO:0007669"/>
    <property type="project" value="TreeGrafter"/>
</dbReference>
<evidence type="ECO:0000256" key="2">
    <source>
        <dbReference type="SAM" id="Phobius"/>
    </source>
</evidence>
<keyword evidence="2" id="KW-1133">Transmembrane helix</keyword>
<dbReference type="AlphaFoldDB" id="A0A061AQU9"/>
<feature type="transmembrane region" description="Helical" evidence="2">
    <location>
        <begin position="357"/>
        <end position="375"/>
    </location>
</feature>
<protein>
    <submittedName>
        <fullName evidence="3">CYFA0S03e04192g1_1</fullName>
    </submittedName>
</protein>
<dbReference type="GO" id="GO:0048309">
    <property type="term" value="P:endoplasmic reticulum inheritance"/>
    <property type="evidence" value="ECO:0007669"/>
    <property type="project" value="TreeGrafter"/>
</dbReference>
<dbReference type="PhylomeDB" id="A0A061AQU9"/>
<feature type="region of interest" description="Disordered" evidence="1">
    <location>
        <begin position="1"/>
        <end position="22"/>
    </location>
</feature>
<feature type="transmembrane region" description="Helical" evidence="2">
    <location>
        <begin position="209"/>
        <end position="230"/>
    </location>
</feature>
<proteinExistence type="predicted"/>
<accession>A0A061AQU9</accession>
<dbReference type="EMBL" id="LK052888">
    <property type="protein sequence ID" value="CDR39509.1"/>
    <property type="molecule type" value="Genomic_DNA"/>
</dbReference>
<dbReference type="GO" id="GO:0097038">
    <property type="term" value="C:perinuclear endoplasmic reticulum"/>
    <property type="evidence" value="ECO:0007669"/>
    <property type="project" value="TreeGrafter"/>
</dbReference>
<dbReference type="GO" id="GO:0005789">
    <property type="term" value="C:endoplasmic reticulum membrane"/>
    <property type="evidence" value="ECO:0007669"/>
    <property type="project" value="TreeGrafter"/>
</dbReference>
<feature type="transmembrane region" description="Helical" evidence="2">
    <location>
        <begin position="146"/>
        <end position="169"/>
    </location>
</feature>